<dbReference type="EMBL" id="CAADRN010000092">
    <property type="protein sequence ID" value="VFU12641.1"/>
    <property type="molecule type" value="Genomic_DNA"/>
</dbReference>
<name>A0A485LW39_9ZZZZ</name>
<keyword evidence="1" id="KW-1133">Transmembrane helix</keyword>
<feature type="transmembrane region" description="Helical" evidence="1">
    <location>
        <begin position="6"/>
        <end position="29"/>
    </location>
</feature>
<keyword evidence="1" id="KW-0812">Transmembrane</keyword>
<feature type="transmembrane region" description="Helical" evidence="1">
    <location>
        <begin position="90"/>
        <end position="111"/>
    </location>
</feature>
<accession>A0A485LW39</accession>
<evidence type="ECO:0000313" key="2">
    <source>
        <dbReference type="EMBL" id="VFU12641.1"/>
    </source>
</evidence>
<feature type="transmembrane region" description="Helical" evidence="1">
    <location>
        <begin position="117"/>
        <end position="136"/>
    </location>
</feature>
<gene>
    <name evidence="2" type="ORF">SCFA_1810003</name>
</gene>
<protein>
    <submittedName>
        <fullName evidence="2">Uncharacterized protein</fullName>
    </submittedName>
</protein>
<evidence type="ECO:0000256" key="1">
    <source>
        <dbReference type="SAM" id="Phobius"/>
    </source>
</evidence>
<organism evidence="2">
    <name type="scientific">anaerobic digester metagenome</name>
    <dbReference type="NCBI Taxonomy" id="1263854"/>
    <lineage>
        <taxon>unclassified sequences</taxon>
        <taxon>metagenomes</taxon>
        <taxon>ecological metagenomes</taxon>
    </lineage>
</organism>
<sequence length="149" mass="15835">MSPLEFFTAAPGFLLRSVLLGLFAAGLAWHLNKCLGRLPGATPARLAPLVEEAAKTVPAALFAADIFSVHFVFGLAEGAWEFGSGRRNGFYAGLWAVVTHSVFGFITVFVLQTCGSLAPALAAACLSHAVWNHVVFRYLKTAPKTGAEE</sequence>
<dbReference type="AlphaFoldDB" id="A0A485LW39"/>
<keyword evidence="1" id="KW-0472">Membrane</keyword>
<reference evidence="2" key="1">
    <citation type="submission" date="2019-03" db="EMBL/GenBank/DDBJ databases">
        <authorList>
            <person name="Hao L."/>
        </authorList>
    </citation>
    <scope>NUCLEOTIDE SEQUENCE</scope>
</reference>
<proteinExistence type="predicted"/>